<evidence type="ECO:0000313" key="2">
    <source>
        <dbReference type="Proteomes" id="UP000244168"/>
    </source>
</evidence>
<gene>
    <name evidence="1" type="ORF">C8P68_101841</name>
</gene>
<dbReference type="Proteomes" id="UP000244168">
    <property type="component" value="Unassembled WGS sequence"/>
</dbReference>
<evidence type="ECO:0000313" key="1">
    <source>
        <dbReference type="EMBL" id="PTR01605.1"/>
    </source>
</evidence>
<dbReference type="AlphaFoldDB" id="A0A2T5JGQ6"/>
<proteinExistence type="predicted"/>
<name>A0A2T5JGQ6_9SPHI</name>
<dbReference type="RefSeq" id="WP_107826980.1">
    <property type="nucleotide sequence ID" value="NZ_CP160205.1"/>
</dbReference>
<accession>A0A2T5JGQ6</accession>
<sequence length="159" mass="18052">MNHMLENAVIAALFLLCFIIPAVIVAKRAARKKNNLLQQALESAAAEHQLKISRIEAIGNRMLGWDEQQQTLLYLDTLQEPVIVLPLKPAYSCALSEEKRNGAVFEVTLQITDQRGRLLEQLLFFKKFQDNEMKLTVMTEQVKSWVAFINQQQAAQQAA</sequence>
<dbReference type="EMBL" id="QAOQ01000001">
    <property type="protein sequence ID" value="PTR01605.1"/>
    <property type="molecule type" value="Genomic_DNA"/>
</dbReference>
<reference evidence="1 2" key="1">
    <citation type="submission" date="2018-04" db="EMBL/GenBank/DDBJ databases">
        <title>Genomic Encyclopedia of Archaeal and Bacterial Type Strains, Phase II (KMG-II): from individual species to whole genera.</title>
        <authorList>
            <person name="Goeker M."/>
        </authorList>
    </citation>
    <scope>NUCLEOTIDE SEQUENCE [LARGE SCALE GENOMIC DNA]</scope>
    <source>
        <strain evidence="1 2">DSM 26809</strain>
    </source>
</reference>
<comment type="caution">
    <text evidence="1">The sequence shown here is derived from an EMBL/GenBank/DDBJ whole genome shotgun (WGS) entry which is preliminary data.</text>
</comment>
<organism evidence="1 2">
    <name type="scientific">Mucilaginibacter yixingensis</name>
    <dbReference type="NCBI Taxonomy" id="1295612"/>
    <lineage>
        <taxon>Bacteria</taxon>
        <taxon>Pseudomonadati</taxon>
        <taxon>Bacteroidota</taxon>
        <taxon>Sphingobacteriia</taxon>
        <taxon>Sphingobacteriales</taxon>
        <taxon>Sphingobacteriaceae</taxon>
        <taxon>Mucilaginibacter</taxon>
    </lineage>
</organism>
<protein>
    <submittedName>
        <fullName evidence="1">Uncharacterized protein</fullName>
    </submittedName>
</protein>
<keyword evidence="2" id="KW-1185">Reference proteome</keyword>